<name>A0ABN7S935_OIKDI</name>
<dbReference type="PROSITE" id="PS51034">
    <property type="entry name" value="ZP_2"/>
    <property type="match status" value="1"/>
</dbReference>
<evidence type="ECO:0000313" key="5">
    <source>
        <dbReference type="EMBL" id="CAG5095468.1"/>
    </source>
</evidence>
<dbReference type="InterPro" id="IPR001507">
    <property type="entry name" value="ZP_dom"/>
</dbReference>
<organism evidence="5 6">
    <name type="scientific">Oikopleura dioica</name>
    <name type="common">Tunicate</name>
    <dbReference type="NCBI Taxonomy" id="34765"/>
    <lineage>
        <taxon>Eukaryota</taxon>
        <taxon>Metazoa</taxon>
        <taxon>Chordata</taxon>
        <taxon>Tunicata</taxon>
        <taxon>Appendicularia</taxon>
        <taxon>Copelata</taxon>
        <taxon>Oikopleuridae</taxon>
        <taxon>Oikopleura</taxon>
    </lineage>
</organism>
<sequence length="402" mass="45333">MILTVVFVTNIAYGQKVIFDRVQPFQHESLNIADTNVGEVEVTCAPNLMCITFGNNNEFFARDIITKENYSAEDFAVENPCAAERELTDESSKYCVHPDCPFTDGFMKNGTHATFRTKLRTSQNYTQVLFEASPKNQIEINFQCSYPLEVLLTRDFTLNYQEITITEQGNFAASMYLYTKDFGNVIVDTKPILQGKDENGAISRISAEVQLLSLEKSGMFVELRDCWATPDANSANINRVSLIRNGCPVEDRSLNVLIHNSADDYYARFSHDIFAFSSSNEVHLHCSIEVCANDWCNTVNDNCQSSSLRRKRRAIRGEVQKVTELVISASPAFTYDYQDPSLRFVDGHRDDEDIIRTILDSSAGVTADFFSVSLLSALAAMGTLLIILIVRVVQRSRRFEKL</sequence>
<keyword evidence="3" id="KW-0812">Transmembrane</keyword>
<keyword evidence="2" id="KW-1015">Disulfide bond</keyword>
<dbReference type="PANTHER" id="PTHR14002">
    <property type="entry name" value="ENDOGLIN/TGF-BETA RECEPTOR TYPE III"/>
    <property type="match status" value="1"/>
</dbReference>
<feature type="transmembrane region" description="Helical" evidence="3">
    <location>
        <begin position="369"/>
        <end position="393"/>
    </location>
</feature>
<dbReference type="InterPro" id="IPR042235">
    <property type="entry name" value="ZP-C_dom"/>
</dbReference>
<dbReference type="PANTHER" id="PTHR14002:SF20">
    <property type="entry name" value="ZONA PELLUCIDA-LIKE DOMAIN-CONTAINING PROTEIN 1"/>
    <property type="match status" value="1"/>
</dbReference>
<evidence type="ECO:0000256" key="2">
    <source>
        <dbReference type="ARBA" id="ARBA00023157"/>
    </source>
</evidence>
<keyword evidence="6" id="KW-1185">Reference proteome</keyword>
<evidence type="ECO:0000256" key="3">
    <source>
        <dbReference type="SAM" id="Phobius"/>
    </source>
</evidence>
<keyword evidence="1" id="KW-0732">Signal</keyword>
<dbReference type="Pfam" id="PF00100">
    <property type="entry name" value="Zona_pellucida"/>
    <property type="match status" value="1"/>
</dbReference>
<proteinExistence type="predicted"/>
<dbReference type="InterPro" id="IPR055355">
    <property type="entry name" value="ZP-C"/>
</dbReference>
<keyword evidence="3" id="KW-0472">Membrane</keyword>
<dbReference type="Gene3D" id="2.60.40.4100">
    <property type="entry name" value="Zona pellucida, ZP-C domain"/>
    <property type="match status" value="1"/>
</dbReference>
<dbReference type="SMART" id="SM00241">
    <property type="entry name" value="ZP"/>
    <property type="match status" value="1"/>
</dbReference>
<evidence type="ECO:0000256" key="1">
    <source>
        <dbReference type="ARBA" id="ARBA00022729"/>
    </source>
</evidence>
<feature type="domain" description="ZP" evidence="4">
    <location>
        <begin position="43"/>
        <end position="310"/>
    </location>
</feature>
<protein>
    <submittedName>
        <fullName evidence="5">Oidioi.mRNA.OKI2018_I69.XSR.g14201.t1.cds</fullName>
    </submittedName>
</protein>
<dbReference type="Proteomes" id="UP001158576">
    <property type="component" value="Chromosome XSR"/>
</dbReference>
<accession>A0ABN7S935</accession>
<evidence type="ECO:0000259" key="4">
    <source>
        <dbReference type="PROSITE" id="PS51034"/>
    </source>
</evidence>
<keyword evidence="3" id="KW-1133">Transmembrane helix</keyword>
<dbReference type="EMBL" id="OU015569">
    <property type="protein sequence ID" value="CAG5095468.1"/>
    <property type="molecule type" value="Genomic_DNA"/>
</dbReference>
<gene>
    <name evidence="5" type="ORF">OKIOD_LOCUS5759</name>
</gene>
<reference evidence="5 6" key="1">
    <citation type="submission" date="2021-04" db="EMBL/GenBank/DDBJ databases">
        <authorList>
            <person name="Bliznina A."/>
        </authorList>
    </citation>
    <scope>NUCLEOTIDE SEQUENCE [LARGE SCALE GENOMIC DNA]</scope>
</reference>
<evidence type="ECO:0000313" key="6">
    <source>
        <dbReference type="Proteomes" id="UP001158576"/>
    </source>
</evidence>